<sequence length="247" mass="25535">MFGLRAALRLGLGCILGPAWQGPPTKRGRSRESRTVGTAWYGAVHCVCVYACVSAPAPVSILVCLALPPYGSNVEQTSNRAGAGAPANPCAATTDDMHVYLIGTSVASSISGRANIQERKIREGRHVTAASQKLAAIAESSTGNRDRALHVRDTDPGGWVGPQESRKVRERITATEKVHGGPEAAANRQPSRGTPQGLGGGLESTSSTGTCTIHTGYPVGQRPDAQHAAGLPRAGLALTSPEEAAAN</sequence>
<gene>
    <name evidence="2" type="ORF">B0T24DRAFT_587249</name>
</gene>
<reference evidence="2" key="2">
    <citation type="submission" date="2023-06" db="EMBL/GenBank/DDBJ databases">
        <authorList>
            <consortium name="Lawrence Berkeley National Laboratory"/>
            <person name="Haridas S."/>
            <person name="Hensen N."/>
            <person name="Bonometti L."/>
            <person name="Westerberg I."/>
            <person name="Brannstrom I.O."/>
            <person name="Guillou S."/>
            <person name="Cros-Aarteil S."/>
            <person name="Calhoun S."/>
            <person name="Kuo A."/>
            <person name="Mondo S."/>
            <person name="Pangilinan J."/>
            <person name="Riley R."/>
            <person name="Labutti K."/>
            <person name="Andreopoulos B."/>
            <person name="Lipzen A."/>
            <person name="Chen C."/>
            <person name="Yanf M."/>
            <person name="Daum C."/>
            <person name="Ng V."/>
            <person name="Clum A."/>
            <person name="Steindorff A."/>
            <person name="Ohm R."/>
            <person name="Martin F."/>
            <person name="Silar P."/>
            <person name="Natvig D."/>
            <person name="Lalanne C."/>
            <person name="Gautier V."/>
            <person name="Ament-Velasquez S.L."/>
            <person name="Kruys A."/>
            <person name="Hutchinson M.I."/>
            <person name="Powell A.J."/>
            <person name="Barry K."/>
            <person name="Miller A.N."/>
            <person name="Grigoriev I.V."/>
            <person name="Debuchy R."/>
            <person name="Gladieux P."/>
            <person name="Thoren M.H."/>
            <person name="Johannesson H."/>
        </authorList>
    </citation>
    <scope>NUCLEOTIDE SEQUENCE</scope>
    <source>
        <strain evidence="2">CBS 958.72</strain>
    </source>
</reference>
<evidence type="ECO:0000256" key="1">
    <source>
        <dbReference type="SAM" id="MobiDB-lite"/>
    </source>
</evidence>
<dbReference type="EMBL" id="JAULSN010000001">
    <property type="protein sequence ID" value="KAK3382502.1"/>
    <property type="molecule type" value="Genomic_DNA"/>
</dbReference>
<keyword evidence="3" id="KW-1185">Reference proteome</keyword>
<dbReference type="AlphaFoldDB" id="A0AAE0NJ52"/>
<name>A0AAE0NJ52_9PEZI</name>
<proteinExistence type="predicted"/>
<accession>A0AAE0NJ52</accession>
<feature type="region of interest" description="Disordered" evidence="1">
    <location>
        <begin position="140"/>
        <end position="247"/>
    </location>
</feature>
<feature type="compositionally biased region" description="Basic and acidic residues" evidence="1">
    <location>
        <begin position="144"/>
        <end position="155"/>
    </location>
</feature>
<reference evidence="2" key="1">
    <citation type="journal article" date="2023" name="Mol. Phylogenet. Evol.">
        <title>Genome-scale phylogeny and comparative genomics of the fungal order Sordariales.</title>
        <authorList>
            <person name="Hensen N."/>
            <person name="Bonometti L."/>
            <person name="Westerberg I."/>
            <person name="Brannstrom I.O."/>
            <person name="Guillou S."/>
            <person name="Cros-Aarteil S."/>
            <person name="Calhoun S."/>
            <person name="Haridas S."/>
            <person name="Kuo A."/>
            <person name="Mondo S."/>
            <person name="Pangilinan J."/>
            <person name="Riley R."/>
            <person name="LaButti K."/>
            <person name="Andreopoulos B."/>
            <person name="Lipzen A."/>
            <person name="Chen C."/>
            <person name="Yan M."/>
            <person name="Daum C."/>
            <person name="Ng V."/>
            <person name="Clum A."/>
            <person name="Steindorff A."/>
            <person name="Ohm R.A."/>
            <person name="Martin F."/>
            <person name="Silar P."/>
            <person name="Natvig D.O."/>
            <person name="Lalanne C."/>
            <person name="Gautier V."/>
            <person name="Ament-Velasquez S.L."/>
            <person name="Kruys A."/>
            <person name="Hutchinson M.I."/>
            <person name="Powell A.J."/>
            <person name="Barry K."/>
            <person name="Miller A.N."/>
            <person name="Grigoriev I.V."/>
            <person name="Debuchy R."/>
            <person name="Gladieux P."/>
            <person name="Hiltunen Thoren M."/>
            <person name="Johannesson H."/>
        </authorList>
    </citation>
    <scope>NUCLEOTIDE SEQUENCE</scope>
    <source>
        <strain evidence="2">CBS 958.72</strain>
    </source>
</reference>
<dbReference type="Proteomes" id="UP001287356">
    <property type="component" value="Unassembled WGS sequence"/>
</dbReference>
<organism evidence="2 3">
    <name type="scientific">Lasiosphaeria ovina</name>
    <dbReference type="NCBI Taxonomy" id="92902"/>
    <lineage>
        <taxon>Eukaryota</taxon>
        <taxon>Fungi</taxon>
        <taxon>Dikarya</taxon>
        <taxon>Ascomycota</taxon>
        <taxon>Pezizomycotina</taxon>
        <taxon>Sordariomycetes</taxon>
        <taxon>Sordariomycetidae</taxon>
        <taxon>Sordariales</taxon>
        <taxon>Lasiosphaeriaceae</taxon>
        <taxon>Lasiosphaeria</taxon>
    </lineage>
</organism>
<evidence type="ECO:0000313" key="2">
    <source>
        <dbReference type="EMBL" id="KAK3382502.1"/>
    </source>
</evidence>
<protein>
    <submittedName>
        <fullName evidence="2">Uncharacterized protein</fullName>
    </submittedName>
</protein>
<evidence type="ECO:0000313" key="3">
    <source>
        <dbReference type="Proteomes" id="UP001287356"/>
    </source>
</evidence>
<comment type="caution">
    <text evidence="2">The sequence shown here is derived from an EMBL/GenBank/DDBJ whole genome shotgun (WGS) entry which is preliminary data.</text>
</comment>
<feature type="compositionally biased region" description="Basic and acidic residues" evidence="1">
    <location>
        <begin position="164"/>
        <end position="180"/>
    </location>
</feature>